<dbReference type="RefSeq" id="XP_030373695.1">
    <property type="nucleotide sequence ID" value="XM_030517835.1"/>
</dbReference>
<evidence type="ECO:0000256" key="6">
    <source>
        <dbReference type="SAM" id="SignalP"/>
    </source>
</evidence>
<dbReference type="GO" id="GO:0003755">
    <property type="term" value="F:peptidyl-prolyl cis-trans isomerase activity"/>
    <property type="evidence" value="ECO:0007669"/>
    <property type="project" value="UniProtKB-KW"/>
</dbReference>
<evidence type="ECO:0000256" key="1">
    <source>
        <dbReference type="ARBA" id="ARBA00000971"/>
    </source>
</evidence>
<keyword evidence="6" id="KW-0732">Signal</keyword>
<evidence type="ECO:0000259" key="7">
    <source>
        <dbReference type="PROSITE" id="PS50059"/>
    </source>
</evidence>
<evidence type="ECO:0000313" key="9">
    <source>
        <dbReference type="RefSeq" id="XP_030373695.1"/>
    </source>
</evidence>
<dbReference type="FunFam" id="3.10.50.40:FF:000006">
    <property type="entry name" value="Peptidyl-prolyl cis-trans isomerase"/>
    <property type="match status" value="1"/>
</dbReference>
<feature type="signal peptide" evidence="6">
    <location>
        <begin position="1"/>
        <end position="20"/>
    </location>
</feature>
<evidence type="ECO:0000256" key="3">
    <source>
        <dbReference type="ARBA" id="ARBA00023110"/>
    </source>
</evidence>
<dbReference type="GO" id="GO:0005783">
    <property type="term" value="C:endoplasmic reticulum"/>
    <property type="evidence" value="ECO:0007669"/>
    <property type="project" value="TreeGrafter"/>
</dbReference>
<feature type="chain" id="PRO_5027008225" description="peptidylprolyl isomerase" evidence="6">
    <location>
        <begin position="21"/>
        <end position="140"/>
    </location>
</feature>
<keyword evidence="8" id="KW-1185">Reference proteome</keyword>
<keyword evidence="3 5" id="KW-0697">Rotamase</keyword>
<dbReference type="Gene3D" id="3.10.50.40">
    <property type="match status" value="1"/>
</dbReference>
<dbReference type="Pfam" id="PF00254">
    <property type="entry name" value="FKBP_C"/>
    <property type="match status" value="1"/>
</dbReference>
<dbReference type="OrthoDB" id="77911at2759"/>
<dbReference type="Proteomes" id="UP000504634">
    <property type="component" value="Unplaced"/>
</dbReference>
<reference evidence="9" key="1">
    <citation type="submission" date="2025-08" db="UniProtKB">
        <authorList>
            <consortium name="RefSeq"/>
        </authorList>
    </citation>
    <scope>IDENTIFICATION</scope>
    <source>
        <strain evidence="9">11010-0011.00</strain>
        <tissue evidence="9">Whole body</tissue>
    </source>
</reference>
<dbReference type="InterPro" id="IPR044609">
    <property type="entry name" value="FKBP2/11"/>
</dbReference>
<organism evidence="8 9">
    <name type="scientific">Drosophila lebanonensis</name>
    <name type="common">Fruit fly</name>
    <name type="synonym">Scaptodrosophila lebanonensis</name>
    <dbReference type="NCBI Taxonomy" id="7225"/>
    <lineage>
        <taxon>Eukaryota</taxon>
        <taxon>Metazoa</taxon>
        <taxon>Ecdysozoa</taxon>
        <taxon>Arthropoda</taxon>
        <taxon>Hexapoda</taxon>
        <taxon>Insecta</taxon>
        <taxon>Pterygota</taxon>
        <taxon>Neoptera</taxon>
        <taxon>Endopterygota</taxon>
        <taxon>Diptera</taxon>
        <taxon>Brachycera</taxon>
        <taxon>Muscomorpha</taxon>
        <taxon>Ephydroidea</taxon>
        <taxon>Drosophilidae</taxon>
        <taxon>Scaptodrosophila</taxon>
    </lineage>
</organism>
<dbReference type="PANTHER" id="PTHR45779">
    <property type="entry name" value="PEPTIDYLPROLYL ISOMERASE"/>
    <property type="match status" value="1"/>
</dbReference>
<dbReference type="PANTHER" id="PTHR45779:SF7">
    <property type="entry name" value="PEPTIDYLPROLYL ISOMERASE"/>
    <property type="match status" value="1"/>
</dbReference>
<accession>A0A6J2TE66</accession>
<dbReference type="GeneID" id="115623471"/>
<sequence>MNSFIILLICVFSGGVIVSCETPKVKIGVKKRVENCTRKSKNGDLVHVHYKGSLQDGTEFDSSYKRGTPFSFTLGSKQVIKGWDQGILGMCEGERRMLVIPPELGYGTSGAGGKIPPNAVLSFDVELVKIESRGGSTDEL</sequence>
<comment type="catalytic activity">
    <reaction evidence="1 5">
        <text>[protein]-peptidylproline (omega=180) = [protein]-peptidylproline (omega=0)</text>
        <dbReference type="Rhea" id="RHEA:16237"/>
        <dbReference type="Rhea" id="RHEA-COMP:10747"/>
        <dbReference type="Rhea" id="RHEA-COMP:10748"/>
        <dbReference type="ChEBI" id="CHEBI:83833"/>
        <dbReference type="ChEBI" id="CHEBI:83834"/>
        <dbReference type="EC" id="5.2.1.8"/>
    </reaction>
</comment>
<feature type="domain" description="PPIase FKBP-type" evidence="7">
    <location>
        <begin position="43"/>
        <end position="131"/>
    </location>
</feature>
<evidence type="ECO:0000313" key="8">
    <source>
        <dbReference type="Proteomes" id="UP000504634"/>
    </source>
</evidence>
<name>A0A6J2TE66_DROLE</name>
<gene>
    <name evidence="9" type="primary">LOC115623471</name>
</gene>
<proteinExistence type="predicted"/>
<dbReference type="SUPFAM" id="SSF54534">
    <property type="entry name" value="FKBP-like"/>
    <property type="match status" value="1"/>
</dbReference>
<keyword evidence="4 5" id="KW-0413">Isomerase</keyword>
<evidence type="ECO:0000256" key="2">
    <source>
        <dbReference type="ARBA" id="ARBA00013194"/>
    </source>
</evidence>
<dbReference type="EC" id="5.2.1.8" evidence="2 5"/>
<dbReference type="InterPro" id="IPR046357">
    <property type="entry name" value="PPIase_dom_sf"/>
</dbReference>
<protein>
    <recommendedName>
        <fullName evidence="2 5">peptidylprolyl isomerase</fullName>
        <ecNumber evidence="2 5">5.2.1.8</ecNumber>
    </recommendedName>
</protein>
<evidence type="ECO:0000256" key="5">
    <source>
        <dbReference type="PROSITE-ProRule" id="PRU00277"/>
    </source>
</evidence>
<dbReference type="PROSITE" id="PS50059">
    <property type="entry name" value="FKBP_PPIASE"/>
    <property type="match status" value="1"/>
</dbReference>
<dbReference type="AlphaFoldDB" id="A0A6J2TE66"/>
<evidence type="ECO:0000256" key="4">
    <source>
        <dbReference type="ARBA" id="ARBA00023235"/>
    </source>
</evidence>
<dbReference type="InterPro" id="IPR001179">
    <property type="entry name" value="PPIase_FKBP_dom"/>
</dbReference>